<dbReference type="EC" id="5.1.3.3" evidence="4 7"/>
<dbReference type="SUPFAM" id="SSF74650">
    <property type="entry name" value="Galactose mutarotase-like"/>
    <property type="match status" value="1"/>
</dbReference>
<sequence>MAKIVYFLWILVFIQLCRCEAFEQGKGKLGGHGYFHRRINGPGFFHLQKGDLHINVTNWGATLVSLTLPDAKGHIADVALGYDSLASYMNVSSTRPYLGAILGRVSNRVKNAQFMLNGETYHLPKNDGNNTLHGGLRGFDNVLWKVKEYRGGRRPSVKFTYHSFDGEQGFPGDLDVSVTYTISGDMELRLDYEAIPRNKATPVSLTNHAYWNLAGHNSGRDILDNSVKIWASHYTPTDDHLIPTGQILPVKGTPLDFRKETIVGSRINKVKSNEKPPGFDNNYVLDGPKLKNGLKPAARMKDPWSSRVMEVWSTAPGMQFYTSNNLKDTVGKGGFLYKPHTALCFETQGFPNAVNQPNFPSVIVKPGQIYRQTMLYKFSVDKY</sequence>
<dbReference type="InterPro" id="IPR018052">
    <property type="entry name" value="Ald1_epimerase_CS"/>
</dbReference>
<dbReference type="Gene3D" id="2.70.98.10">
    <property type="match status" value="1"/>
</dbReference>
<dbReference type="InterPro" id="IPR047215">
    <property type="entry name" value="Galactose_mutarotase-like"/>
</dbReference>
<dbReference type="PROSITE" id="PS00545">
    <property type="entry name" value="ALDOSE_1_EPIMERASE"/>
    <property type="match status" value="1"/>
</dbReference>
<proteinExistence type="evidence at transcript level"/>
<dbReference type="PANTHER" id="PTHR10091">
    <property type="entry name" value="ALDOSE-1-EPIMERASE"/>
    <property type="match status" value="1"/>
</dbReference>
<protein>
    <recommendedName>
        <fullName evidence="4 7">Aldose 1-epimerase</fullName>
        <ecNumber evidence="4 7">5.1.3.3</ecNumber>
    </recommendedName>
</protein>
<evidence type="ECO:0000256" key="4">
    <source>
        <dbReference type="ARBA" id="ARBA00013185"/>
    </source>
</evidence>
<evidence type="ECO:0000256" key="9">
    <source>
        <dbReference type="PIRSR" id="PIRSR005096-2"/>
    </source>
</evidence>
<feature type="active site" description="Proton acceptor" evidence="8">
    <location>
        <position position="346"/>
    </location>
</feature>
<comment type="pathway">
    <text evidence="2 7">Carbohydrate metabolism; hexose metabolism.</text>
</comment>
<dbReference type="InterPro" id="IPR015443">
    <property type="entry name" value="Aldose_1-epimerase"/>
</dbReference>
<evidence type="ECO:0000313" key="12">
    <source>
        <dbReference type="EMBL" id="ABK21947.1"/>
    </source>
</evidence>
<organism evidence="12">
    <name type="scientific">Picea sitchensis</name>
    <name type="common">Sitka spruce</name>
    <name type="synonym">Pinus sitchensis</name>
    <dbReference type="NCBI Taxonomy" id="3332"/>
    <lineage>
        <taxon>Eukaryota</taxon>
        <taxon>Viridiplantae</taxon>
        <taxon>Streptophyta</taxon>
        <taxon>Embryophyta</taxon>
        <taxon>Tracheophyta</taxon>
        <taxon>Spermatophyta</taxon>
        <taxon>Pinopsida</taxon>
        <taxon>Pinidae</taxon>
        <taxon>Conifers I</taxon>
        <taxon>Pinales</taxon>
        <taxon>Pinaceae</taxon>
        <taxon>Picea</taxon>
    </lineage>
</organism>
<name>A9NMT6_PICSI</name>
<evidence type="ECO:0000256" key="10">
    <source>
        <dbReference type="PIRSR" id="PIRSR005096-3"/>
    </source>
</evidence>
<dbReference type="GO" id="GO:0006006">
    <property type="term" value="P:glucose metabolic process"/>
    <property type="evidence" value="ECO:0007669"/>
    <property type="project" value="TreeGrafter"/>
</dbReference>
<feature type="binding site" evidence="10">
    <location>
        <begin position="107"/>
        <end position="108"/>
    </location>
    <ligand>
        <name>beta-D-galactose</name>
        <dbReference type="ChEBI" id="CHEBI:27667"/>
    </ligand>
</feature>
<evidence type="ECO:0000256" key="11">
    <source>
        <dbReference type="SAM" id="SignalP"/>
    </source>
</evidence>
<evidence type="ECO:0000256" key="1">
    <source>
        <dbReference type="ARBA" id="ARBA00001614"/>
    </source>
</evidence>
<dbReference type="PANTHER" id="PTHR10091:SF0">
    <property type="entry name" value="GALACTOSE MUTAROTASE"/>
    <property type="match status" value="1"/>
</dbReference>
<dbReference type="GO" id="GO:0004034">
    <property type="term" value="F:aldose 1-epimerase activity"/>
    <property type="evidence" value="ECO:0007669"/>
    <property type="project" value="UniProtKB-EC"/>
</dbReference>
<evidence type="ECO:0000256" key="6">
    <source>
        <dbReference type="ARBA" id="ARBA00023277"/>
    </source>
</evidence>
<dbReference type="Pfam" id="PF01263">
    <property type="entry name" value="Aldose_epim"/>
    <property type="match status" value="1"/>
</dbReference>
<dbReference type="UniPathway" id="UPA00242"/>
<evidence type="ECO:0000256" key="2">
    <source>
        <dbReference type="ARBA" id="ARBA00005028"/>
    </source>
</evidence>
<feature type="binding site" evidence="10">
    <location>
        <begin position="208"/>
        <end position="210"/>
    </location>
    <ligand>
        <name>beta-D-galactose</name>
        <dbReference type="ChEBI" id="CHEBI:27667"/>
    </ligand>
</feature>
<evidence type="ECO:0000256" key="5">
    <source>
        <dbReference type="ARBA" id="ARBA00023235"/>
    </source>
</evidence>
<dbReference type="InterPro" id="IPR014718">
    <property type="entry name" value="GH-type_carb-bd"/>
</dbReference>
<evidence type="ECO:0000256" key="7">
    <source>
        <dbReference type="PIRNR" id="PIRNR005096"/>
    </source>
</evidence>
<dbReference type="InterPro" id="IPR011013">
    <property type="entry name" value="Gal_mutarotase_sf_dom"/>
</dbReference>
<keyword evidence="11" id="KW-0732">Signal</keyword>
<dbReference type="CDD" id="cd09019">
    <property type="entry name" value="galactose_mutarotase_like"/>
    <property type="match status" value="1"/>
</dbReference>
<comment type="catalytic activity">
    <reaction evidence="1 7">
        <text>alpha-D-glucose = beta-D-glucose</text>
        <dbReference type="Rhea" id="RHEA:10264"/>
        <dbReference type="ChEBI" id="CHEBI:15903"/>
        <dbReference type="ChEBI" id="CHEBI:17925"/>
        <dbReference type="EC" id="5.1.3.3"/>
    </reaction>
</comment>
<dbReference type="NCBIfam" id="NF008277">
    <property type="entry name" value="PRK11055.1"/>
    <property type="match status" value="1"/>
</dbReference>
<feature type="binding site" evidence="9">
    <location>
        <position position="280"/>
    </location>
    <ligand>
        <name>beta-D-galactose</name>
        <dbReference type="ChEBI" id="CHEBI:27667"/>
    </ligand>
</feature>
<evidence type="ECO:0000256" key="3">
    <source>
        <dbReference type="ARBA" id="ARBA00006206"/>
    </source>
</evidence>
<feature type="chain" id="PRO_5002741857" description="Aldose 1-epimerase" evidence="11">
    <location>
        <begin position="20"/>
        <end position="383"/>
    </location>
</feature>
<dbReference type="GO" id="GO:0030246">
    <property type="term" value="F:carbohydrate binding"/>
    <property type="evidence" value="ECO:0007669"/>
    <property type="project" value="InterPro"/>
</dbReference>
<feature type="signal peptide" evidence="11">
    <location>
        <begin position="1"/>
        <end position="19"/>
    </location>
</feature>
<feature type="active site" description="Proton donor" evidence="8">
    <location>
        <position position="208"/>
    </location>
</feature>
<accession>A9NMT6</accession>
<keyword evidence="6 7" id="KW-0119">Carbohydrate metabolism</keyword>
<reference evidence="12" key="1">
    <citation type="journal article" date="2008" name="BMC Genomics">
        <title>A conifer genomics resource of 200,000 spruce (Picea spp.) ESTs and 6,464 high-quality, sequence-finished full-length cDNAs for Sitka spruce (Picea sitchensis).</title>
        <authorList>
            <person name="Ralph S.G."/>
            <person name="Chun H.J."/>
            <person name="Kolosova N."/>
            <person name="Cooper D."/>
            <person name="Oddy C."/>
            <person name="Ritland C.E."/>
            <person name="Kirkpatrick R."/>
            <person name="Moore R."/>
            <person name="Barber S."/>
            <person name="Holt R.A."/>
            <person name="Jones S.J."/>
            <person name="Marra M.A."/>
            <person name="Douglas C.J."/>
            <person name="Ritland K."/>
            <person name="Bohlmann J."/>
        </authorList>
    </citation>
    <scope>NUCLEOTIDE SEQUENCE</scope>
    <source>
        <tissue evidence="12">Bark</tissue>
    </source>
</reference>
<dbReference type="AlphaFoldDB" id="A9NMT6"/>
<dbReference type="EMBL" id="EF082591">
    <property type="protein sequence ID" value="ABK21947.1"/>
    <property type="molecule type" value="mRNA"/>
</dbReference>
<dbReference type="GO" id="GO:0033499">
    <property type="term" value="P:galactose catabolic process via UDP-galactose, Leloir pathway"/>
    <property type="evidence" value="ECO:0007669"/>
    <property type="project" value="TreeGrafter"/>
</dbReference>
<keyword evidence="5 7" id="KW-0413">Isomerase</keyword>
<evidence type="ECO:0000256" key="8">
    <source>
        <dbReference type="PIRSR" id="PIRSR005096-1"/>
    </source>
</evidence>
<dbReference type="PIRSF" id="PIRSF005096">
    <property type="entry name" value="GALM"/>
    <property type="match status" value="1"/>
</dbReference>
<comment type="similarity">
    <text evidence="3 7">Belongs to the aldose epimerase family.</text>
</comment>
<dbReference type="InterPro" id="IPR008183">
    <property type="entry name" value="Aldose_1/G6P_1-epimerase"/>
</dbReference>